<dbReference type="GO" id="GO:0071949">
    <property type="term" value="F:FAD binding"/>
    <property type="evidence" value="ECO:0007669"/>
    <property type="project" value="InterPro"/>
</dbReference>
<feature type="region of interest" description="Disordered" evidence="5">
    <location>
        <begin position="103"/>
        <end position="126"/>
    </location>
</feature>
<comment type="caution">
    <text evidence="7">The sequence shown here is derived from an EMBL/GenBank/DDBJ whole genome shotgun (WGS) entry which is preliminary data.</text>
</comment>
<keyword evidence="2" id="KW-0274">FAD</keyword>
<keyword evidence="8" id="KW-1185">Reference proteome</keyword>
<evidence type="ECO:0000256" key="3">
    <source>
        <dbReference type="ARBA" id="ARBA00023002"/>
    </source>
</evidence>
<dbReference type="PANTHER" id="PTHR46972">
    <property type="entry name" value="MONOOXYGENASE ASQM-RELATED"/>
    <property type="match status" value="1"/>
</dbReference>
<proteinExistence type="predicted"/>
<sequence>MSTPLKIAIIGAGPTGTLLARLLHLSSPPLPTPLSITIYEAEPSPNYRSQGDTLDLHTSTGLAALKEANLFQEFLAHARYDGHHIQFTDRMLKSYLTVVGAAKPREEEEGDGGTRRKRSKMEDQRPEIDRGDLRRLLVESLPEGMIRWGHKVVEVRRGALEMEVVFSGEGQMPERGFSLVVGADGTWSRTRAAVSEQRPGFSGVGMWELSVPDAEVRAKELKEAVQGGSIFAHAERRRISVQQMGDGSLSVGVMEAQEEEDWAAKEKCGYDVGDLEVVKGKLLEGEGAPFGGDWHPLLREAVEKAEGRCIPRSLWELPVGWRWEHREGVTLIGDAAHVMTPFAGEGVNVGMEDAMRLARGVVRALKGGGGGVAEPLDAAVRAYEEEMWPRSEKVARLSHDLGKLYMFEPNTPESIIARTTALHLKFDQPRMAHPLVDGMVHGLFLFKRMTGGAVVV</sequence>
<name>A0AA40BU06_9PEZI</name>
<dbReference type="Proteomes" id="UP001175000">
    <property type="component" value="Unassembled WGS sequence"/>
</dbReference>
<organism evidence="7 8">
    <name type="scientific">Immersiella caudata</name>
    <dbReference type="NCBI Taxonomy" id="314043"/>
    <lineage>
        <taxon>Eukaryota</taxon>
        <taxon>Fungi</taxon>
        <taxon>Dikarya</taxon>
        <taxon>Ascomycota</taxon>
        <taxon>Pezizomycotina</taxon>
        <taxon>Sordariomycetes</taxon>
        <taxon>Sordariomycetidae</taxon>
        <taxon>Sordariales</taxon>
        <taxon>Lasiosphaeriaceae</taxon>
        <taxon>Immersiella</taxon>
    </lineage>
</organism>
<evidence type="ECO:0000313" key="8">
    <source>
        <dbReference type="Proteomes" id="UP001175000"/>
    </source>
</evidence>
<dbReference type="GO" id="GO:0004497">
    <property type="term" value="F:monooxygenase activity"/>
    <property type="evidence" value="ECO:0007669"/>
    <property type="project" value="UniProtKB-KW"/>
</dbReference>
<evidence type="ECO:0000259" key="6">
    <source>
        <dbReference type="Pfam" id="PF01494"/>
    </source>
</evidence>
<reference evidence="7" key="1">
    <citation type="submission" date="2023-06" db="EMBL/GenBank/DDBJ databases">
        <title>Genome-scale phylogeny and comparative genomics of the fungal order Sordariales.</title>
        <authorList>
            <consortium name="Lawrence Berkeley National Laboratory"/>
            <person name="Hensen N."/>
            <person name="Bonometti L."/>
            <person name="Westerberg I."/>
            <person name="Brannstrom I.O."/>
            <person name="Guillou S."/>
            <person name="Cros-Aarteil S."/>
            <person name="Calhoun S."/>
            <person name="Haridas S."/>
            <person name="Kuo A."/>
            <person name="Mondo S."/>
            <person name="Pangilinan J."/>
            <person name="Riley R."/>
            <person name="Labutti K."/>
            <person name="Andreopoulos B."/>
            <person name="Lipzen A."/>
            <person name="Chen C."/>
            <person name="Yanf M."/>
            <person name="Daum C."/>
            <person name="Ng V."/>
            <person name="Clum A."/>
            <person name="Steindorff A."/>
            <person name="Ohm R."/>
            <person name="Martin F."/>
            <person name="Silar P."/>
            <person name="Natvig D."/>
            <person name="Lalanne C."/>
            <person name="Gautier V."/>
            <person name="Ament-Velasquez S.L."/>
            <person name="Kruys A."/>
            <person name="Hutchinson M.I."/>
            <person name="Powell A.J."/>
            <person name="Barry K."/>
            <person name="Miller A.N."/>
            <person name="Grigoriev I.V."/>
            <person name="Debuchy R."/>
            <person name="Gladieux P."/>
            <person name="Thoren M.H."/>
            <person name="Johannesson H."/>
        </authorList>
    </citation>
    <scope>NUCLEOTIDE SEQUENCE</scope>
    <source>
        <strain evidence="7">CBS 606.72</strain>
    </source>
</reference>
<dbReference type="PRINTS" id="PR00420">
    <property type="entry name" value="RNGMNOXGNASE"/>
</dbReference>
<keyword evidence="3" id="KW-0560">Oxidoreductase</keyword>
<evidence type="ECO:0000256" key="4">
    <source>
        <dbReference type="ARBA" id="ARBA00023033"/>
    </source>
</evidence>
<dbReference type="AlphaFoldDB" id="A0AA40BU06"/>
<feature type="domain" description="FAD-binding" evidence="6">
    <location>
        <begin position="326"/>
        <end position="395"/>
    </location>
</feature>
<dbReference type="InterPro" id="IPR002938">
    <property type="entry name" value="FAD-bd"/>
</dbReference>
<evidence type="ECO:0000256" key="1">
    <source>
        <dbReference type="ARBA" id="ARBA00022630"/>
    </source>
</evidence>
<gene>
    <name evidence="7" type="ORF">B0T14DRAFT_437435</name>
</gene>
<dbReference type="InterPro" id="IPR036188">
    <property type="entry name" value="FAD/NAD-bd_sf"/>
</dbReference>
<dbReference type="SUPFAM" id="SSF51905">
    <property type="entry name" value="FAD/NAD(P)-binding domain"/>
    <property type="match status" value="1"/>
</dbReference>
<accession>A0AA40BU06</accession>
<keyword evidence="1" id="KW-0285">Flavoprotein</keyword>
<evidence type="ECO:0000313" key="7">
    <source>
        <dbReference type="EMBL" id="KAK0613625.1"/>
    </source>
</evidence>
<evidence type="ECO:0000256" key="5">
    <source>
        <dbReference type="SAM" id="MobiDB-lite"/>
    </source>
</evidence>
<dbReference type="Gene3D" id="3.50.50.60">
    <property type="entry name" value="FAD/NAD(P)-binding domain"/>
    <property type="match status" value="1"/>
</dbReference>
<dbReference type="PANTHER" id="PTHR46972:SF1">
    <property type="entry name" value="FAD DEPENDENT OXIDOREDUCTASE DOMAIN-CONTAINING PROTEIN"/>
    <property type="match status" value="1"/>
</dbReference>
<evidence type="ECO:0000256" key="2">
    <source>
        <dbReference type="ARBA" id="ARBA00022827"/>
    </source>
</evidence>
<keyword evidence="4" id="KW-0503">Monooxygenase</keyword>
<protein>
    <recommendedName>
        <fullName evidence="6">FAD-binding domain-containing protein</fullName>
    </recommendedName>
</protein>
<dbReference type="EMBL" id="JAULSU010000006">
    <property type="protein sequence ID" value="KAK0613625.1"/>
    <property type="molecule type" value="Genomic_DNA"/>
</dbReference>
<feature type="domain" description="FAD-binding" evidence="6">
    <location>
        <begin position="6"/>
        <end position="233"/>
    </location>
</feature>
<dbReference type="Pfam" id="PF01494">
    <property type="entry name" value="FAD_binding_3"/>
    <property type="match status" value="2"/>
</dbReference>